<evidence type="ECO:0000256" key="3">
    <source>
        <dbReference type="RuleBase" id="RU000363"/>
    </source>
</evidence>
<protein>
    <submittedName>
        <fullName evidence="5">SDR family oxidoreductase</fullName>
        <ecNumber evidence="5">1.-.-.-</ecNumber>
    </submittedName>
</protein>
<dbReference type="InterPro" id="IPR036291">
    <property type="entry name" value="NAD(P)-bd_dom_sf"/>
</dbReference>
<dbReference type="PROSITE" id="PS00061">
    <property type="entry name" value="ADH_SHORT"/>
    <property type="match status" value="1"/>
</dbReference>
<name>A0ABW0ZMZ4_9ACTN</name>
<keyword evidence="6" id="KW-1185">Reference proteome</keyword>
<reference evidence="6" key="1">
    <citation type="journal article" date="2019" name="Int. J. Syst. Evol. Microbiol.">
        <title>The Global Catalogue of Microorganisms (GCM) 10K type strain sequencing project: providing services to taxonomists for standard genome sequencing and annotation.</title>
        <authorList>
            <consortium name="The Broad Institute Genomics Platform"/>
            <consortium name="The Broad Institute Genome Sequencing Center for Infectious Disease"/>
            <person name="Wu L."/>
            <person name="Ma J."/>
        </authorList>
    </citation>
    <scope>NUCLEOTIDE SEQUENCE [LARGE SCALE GENOMIC DNA]</scope>
    <source>
        <strain evidence="6">KCTC 42087</strain>
    </source>
</reference>
<dbReference type="PANTHER" id="PTHR42901:SF1">
    <property type="entry name" value="ALCOHOL DEHYDROGENASE"/>
    <property type="match status" value="1"/>
</dbReference>
<accession>A0ABW0ZMZ4</accession>
<gene>
    <name evidence="5" type="ORF">ACFPZN_03395</name>
</gene>
<dbReference type="RefSeq" id="WP_378280012.1">
    <property type="nucleotide sequence ID" value="NZ_JBHSON010000004.1"/>
</dbReference>
<organism evidence="5 6">
    <name type="scientific">Actinomadura rugatobispora</name>
    <dbReference type="NCBI Taxonomy" id="1994"/>
    <lineage>
        <taxon>Bacteria</taxon>
        <taxon>Bacillati</taxon>
        <taxon>Actinomycetota</taxon>
        <taxon>Actinomycetes</taxon>
        <taxon>Streptosporangiales</taxon>
        <taxon>Thermomonosporaceae</taxon>
        <taxon>Actinomadura</taxon>
    </lineage>
</organism>
<comment type="similarity">
    <text evidence="1 3">Belongs to the short-chain dehydrogenases/reductases (SDR) family.</text>
</comment>
<evidence type="ECO:0000256" key="1">
    <source>
        <dbReference type="ARBA" id="ARBA00006484"/>
    </source>
</evidence>
<evidence type="ECO:0000256" key="2">
    <source>
        <dbReference type="ARBA" id="ARBA00023002"/>
    </source>
</evidence>
<evidence type="ECO:0000313" key="5">
    <source>
        <dbReference type="EMBL" id="MFC5744656.1"/>
    </source>
</evidence>
<dbReference type="SUPFAM" id="SSF51735">
    <property type="entry name" value="NAD(P)-binding Rossmann-fold domains"/>
    <property type="match status" value="1"/>
</dbReference>
<dbReference type="InterPro" id="IPR020904">
    <property type="entry name" value="Sc_DH/Rdtase_CS"/>
</dbReference>
<feature type="domain" description="Ketoreductase" evidence="4">
    <location>
        <begin position="3"/>
        <end position="194"/>
    </location>
</feature>
<keyword evidence="2 5" id="KW-0560">Oxidoreductase</keyword>
<dbReference type="PRINTS" id="PR00081">
    <property type="entry name" value="GDHRDH"/>
</dbReference>
<dbReference type="Pfam" id="PF00106">
    <property type="entry name" value="adh_short"/>
    <property type="match status" value="1"/>
</dbReference>
<dbReference type="SMART" id="SM00822">
    <property type="entry name" value="PKS_KR"/>
    <property type="match status" value="1"/>
</dbReference>
<dbReference type="Proteomes" id="UP001596074">
    <property type="component" value="Unassembled WGS sequence"/>
</dbReference>
<dbReference type="PANTHER" id="PTHR42901">
    <property type="entry name" value="ALCOHOL DEHYDROGENASE"/>
    <property type="match status" value="1"/>
</dbReference>
<dbReference type="PRINTS" id="PR00080">
    <property type="entry name" value="SDRFAMILY"/>
</dbReference>
<proteinExistence type="inferred from homology"/>
<evidence type="ECO:0000259" key="4">
    <source>
        <dbReference type="SMART" id="SM00822"/>
    </source>
</evidence>
<dbReference type="GO" id="GO:0016491">
    <property type="term" value="F:oxidoreductase activity"/>
    <property type="evidence" value="ECO:0007669"/>
    <property type="project" value="UniProtKB-KW"/>
</dbReference>
<dbReference type="EMBL" id="JBHSON010000004">
    <property type="protein sequence ID" value="MFC5744656.1"/>
    <property type="molecule type" value="Genomic_DNA"/>
</dbReference>
<sequence>MSRHALVVGASSGIGAAVAQTLLRSGWRVTVAARRLDALAELAERLGPACVPAAVDVTDAESVDRLARSIRNGPELNALVNCAGHDLGGRTPFHRSEIDDALSVLHTNAAGLLRLTHAMLPALAEADPADVVNVGSVNGVRAAAGLAAYSASKFAVHGFTAALREECSEIGVRVTEVLPGMTRTDFAATRWRGDQAKAAAYYDSYPALLDPADVANAVRFALEQPPGVCLSEITILPFPTRDSRP</sequence>
<evidence type="ECO:0000313" key="6">
    <source>
        <dbReference type="Proteomes" id="UP001596074"/>
    </source>
</evidence>
<dbReference type="InterPro" id="IPR057326">
    <property type="entry name" value="KR_dom"/>
</dbReference>
<dbReference type="EC" id="1.-.-.-" evidence="5"/>
<dbReference type="Gene3D" id="3.40.50.720">
    <property type="entry name" value="NAD(P)-binding Rossmann-like Domain"/>
    <property type="match status" value="1"/>
</dbReference>
<comment type="caution">
    <text evidence="5">The sequence shown here is derived from an EMBL/GenBank/DDBJ whole genome shotgun (WGS) entry which is preliminary data.</text>
</comment>
<dbReference type="InterPro" id="IPR002347">
    <property type="entry name" value="SDR_fam"/>
</dbReference>